<dbReference type="AlphaFoldDB" id="A0A834FPY9"/>
<comment type="caution">
    <text evidence="2">The sequence shown here is derived from an EMBL/GenBank/DDBJ whole genome shotgun (WGS) entry which is preliminary data.</text>
</comment>
<feature type="compositionally biased region" description="Low complexity" evidence="1">
    <location>
        <begin position="75"/>
        <end position="97"/>
    </location>
</feature>
<feature type="region of interest" description="Disordered" evidence="1">
    <location>
        <begin position="1"/>
        <end position="114"/>
    </location>
</feature>
<feature type="compositionally biased region" description="Polar residues" evidence="1">
    <location>
        <begin position="1"/>
        <end position="13"/>
    </location>
</feature>
<protein>
    <submittedName>
        <fullName evidence="2">Uncharacterized protein</fullName>
    </submittedName>
</protein>
<evidence type="ECO:0000313" key="2">
    <source>
        <dbReference type="EMBL" id="KAF6737820.1"/>
    </source>
</evidence>
<accession>A0A834FPY9</accession>
<sequence>MGCSTSSQTTAVDTTLPKPEESNGASTTGAANENGKVAEDTETLPDQTPTEGGGTKPDGEPAVIATSADSSQATPPAGEDSPPSADSPPAEAPAEAPAEPPAEAPAASSPEAPAPEQGHILIMHNIFNANYSQNANLQRQTIVTALAPLPLTCNRIQILSLFLILTPVASDRTHPQIKLEHSCVSLFCEQHAHR</sequence>
<reference evidence="2" key="1">
    <citation type="journal article" name="BMC Genomics">
        <title>Long-read sequencing and de novo genome assembly of marine medaka (Oryzias melastigma).</title>
        <authorList>
            <person name="Liang P."/>
            <person name="Saqib H.S.A."/>
            <person name="Ni X."/>
            <person name="Shen Y."/>
        </authorList>
    </citation>
    <scope>NUCLEOTIDE SEQUENCE</scope>
    <source>
        <strain evidence="2">Bigg-433</strain>
    </source>
</reference>
<proteinExistence type="predicted"/>
<feature type="compositionally biased region" description="Low complexity" evidence="1">
    <location>
        <begin position="104"/>
        <end position="114"/>
    </location>
</feature>
<organism evidence="2 3">
    <name type="scientific">Oryzias melastigma</name>
    <name type="common">Marine medaka</name>
    <dbReference type="NCBI Taxonomy" id="30732"/>
    <lineage>
        <taxon>Eukaryota</taxon>
        <taxon>Metazoa</taxon>
        <taxon>Chordata</taxon>
        <taxon>Craniata</taxon>
        <taxon>Vertebrata</taxon>
        <taxon>Euteleostomi</taxon>
        <taxon>Actinopterygii</taxon>
        <taxon>Neopterygii</taxon>
        <taxon>Teleostei</taxon>
        <taxon>Neoteleostei</taxon>
        <taxon>Acanthomorphata</taxon>
        <taxon>Ovalentaria</taxon>
        <taxon>Atherinomorphae</taxon>
        <taxon>Beloniformes</taxon>
        <taxon>Adrianichthyidae</taxon>
        <taxon>Oryziinae</taxon>
        <taxon>Oryzias</taxon>
    </lineage>
</organism>
<gene>
    <name evidence="2" type="ORF">FQA47_023552</name>
</gene>
<dbReference type="EMBL" id="WKFB01000044">
    <property type="protein sequence ID" value="KAF6737820.1"/>
    <property type="molecule type" value="Genomic_DNA"/>
</dbReference>
<dbReference type="Proteomes" id="UP000646548">
    <property type="component" value="Unassembled WGS sequence"/>
</dbReference>
<evidence type="ECO:0000313" key="3">
    <source>
        <dbReference type="Proteomes" id="UP000646548"/>
    </source>
</evidence>
<evidence type="ECO:0000256" key="1">
    <source>
        <dbReference type="SAM" id="MobiDB-lite"/>
    </source>
</evidence>
<name>A0A834FPY9_ORYME</name>